<accession>A0AAV7M8L3</accession>
<feature type="compositionally biased region" description="Polar residues" evidence="1">
    <location>
        <begin position="154"/>
        <end position="163"/>
    </location>
</feature>
<comment type="caution">
    <text evidence="2">The sequence shown here is derived from an EMBL/GenBank/DDBJ whole genome shotgun (WGS) entry which is preliminary data.</text>
</comment>
<proteinExistence type="predicted"/>
<dbReference type="EMBL" id="JANPWB010000014">
    <property type="protein sequence ID" value="KAJ1099862.1"/>
    <property type="molecule type" value="Genomic_DNA"/>
</dbReference>
<dbReference type="AlphaFoldDB" id="A0AAV7M8L3"/>
<reference evidence="2" key="1">
    <citation type="journal article" date="2022" name="bioRxiv">
        <title>Sequencing and chromosome-scale assembly of the giantPleurodeles waltlgenome.</title>
        <authorList>
            <person name="Brown T."/>
            <person name="Elewa A."/>
            <person name="Iarovenko S."/>
            <person name="Subramanian E."/>
            <person name="Araus A.J."/>
            <person name="Petzold A."/>
            <person name="Susuki M."/>
            <person name="Suzuki K.-i.T."/>
            <person name="Hayashi T."/>
            <person name="Toyoda A."/>
            <person name="Oliveira C."/>
            <person name="Osipova E."/>
            <person name="Leigh N.D."/>
            <person name="Simon A."/>
            <person name="Yun M.H."/>
        </authorList>
    </citation>
    <scope>NUCLEOTIDE SEQUENCE</scope>
    <source>
        <strain evidence="2">20211129_DDA</strain>
        <tissue evidence="2">Liver</tissue>
    </source>
</reference>
<name>A0AAV7M8L3_PLEWA</name>
<evidence type="ECO:0000313" key="2">
    <source>
        <dbReference type="EMBL" id="KAJ1099862.1"/>
    </source>
</evidence>
<feature type="compositionally biased region" description="Basic and acidic residues" evidence="1">
    <location>
        <begin position="76"/>
        <end position="112"/>
    </location>
</feature>
<keyword evidence="3" id="KW-1185">Reference proteome</keyword>
<gene>
    <name evidence="2" type="ORF">NDU88_004957</name>
</gene>
<protein>
    <submittedName>
        <fullName evidence="2">Uncharacterized protein</fullName>
    </submittedName>
</protein>
<sequence>MASNGALCCEQKVLIFHHPGAGTPGNRQWRPPDCPIHGGTSGAGQENTPLWNPDSRIPIVQNPADRPQWEEDDVRAEEKTKQDDAGTGEKPEWEDAETGERRSDGQPKEWSRPEQLTPGENLDGEQGSPETQRLRHVPGGAWLQQLPRQRHPTTRSSAGLQKT</sequence>
<evidence type="ECO:0000256" key="1">
    <source>
        <dbReference type="SAM" id="MobiDB-lite"/>
    </source>
</evidence>
<organism evidence="2 3">
    <name type="scientific">Pleurodeles waltl</name>
    <name type="common">Iberian ribbed newt</name>
    <dbReference type="NCBI Taxonomy" id="8319"/>
    <lineage>
        <taxon>Eukaryota</taxon>
        <taxon>Metazoa</taxon>
        <taxon>Chordata</taxon>
        <taxon>Craniata</taxon>
        <taxon>Vertebrata</taxon>
        <taxon>Euteleostomi</taxon>
        <taxon>Amphibia</taxon>
        <taxon>Batrachia</taxon>
        <taxon>Caudata</taxon>
        <taxon>Salamandroidea</taxon>
        <taxon>Salamandridae</taxon>
        <taxon>Pleurodelinae</taxon>
        <taxon>Pleurodeles</taxon>
    </lineage>
</organism>
<evidence type="ECO:0000313" key="3">
    <source>
        <dbReference type="Proteomes" id="UP001066276"/>
    </source>
</evidence>
<dbReference type="Proteomes" id="UP001066276">
    <property type="component" value="Chromosome 10"/>
</dbReference>
<feature type="region of interest" description="Disordered" evidence="1">
    <location>
        <begin position="18"/>
        <end position="163"/>
    </location>
</feature>